<dbReference type="EMBL" id="QGDH01000085">
    <property type="protein sequence ID" value="RAR08513.1"/>
    <property type="molecule type" value="Genomic_DNA"/>
</dbReference>
<dbReference type="InterPro" id="IPR007867">
    <property type="entry name" value="GMC_OxRtase_C"/>
</dbReference>
<dbReference type="AlphaFoldDB" id="A0A364N076"/>
<feature type="chain" id="PRO_5016999400" evidence="5">
    <location>
        <begin position="19"/>
        <end position="629"/>
    </location>
</feature>
<dbReference type="InterPro" id="IPR000172">
    <property type="entry name" value="GMC_OxRdtase_N"/>
</dbReference>
<dbReference type="SUPFAM" id="SSF51905">
    <property type="entry name" value="FAD/NAD(P)-binding domain"/>
    <property type="match status" value="1"/>
</dbReference>
<keyword evidence="3 4" id="KW-0274">FAD</keyword>
<dbReference type="InterPro" id="IPR012132">
    <property type="entry name" value="GMC_OxRdtase"/>
</dbReference>
<dbReference type="PANTHER" id="PTHR11552:SF115">
    <property type="entry name" value="DEHYDROGENASE XPTC-RELATED"/>
    <property type="match status" value="1"/>
</dbReference>
<sequence length="629" mass="67948">MSLLTVLSLSGVAALAAATNATIYDYVIVGGGTTGLVVANRLSEDPSKTILVIENGALSNSTLSSIPGNSGGLNLADMYDIYSAPVPNLGNQSFLVTVGNVVGGGSFVNGMQFDRGANADYDAWAELGNKGWDWEGLKPYFKKSNHFDVPSNETTEEFGITYNAKAYGNGPLNVSIPDYQFPDMKTIYHAWDHVDIPHPEEGFTEPVGHYWSPNSVNRATAMRSTSRTAYYDPVVSRKNLMLLANTHVDEVTFSKDSNGTLKATGVKYTPKNAKVQTQAFAAKEVILAAGGVFTPHLLMYSGIGPKDVLEAAGVTVKKASQRRRRGRNHFSRRYVNNIGCQELSAVGSNFQDHIANYMNFDLQNLDPENMNALNTNATFNATAYEQYLDSRTGPYSVGKANGLVFIALQHFDSAFNATVSRLRSQNASSYLPARYASDSKLLSGFTAQRDILARQFSGVDAAVGELVIQPWGFSGIANNKPLSRGTITLNTTDPSAYPIVQWNTFQNPIDADVMVALTRYNRAHWASPELARYSPIETAPGTQYQTDEEIIQGGIASGSLQPTFAHPSGGCSMMPEELGGCVSDELKVYGVEGLSVVDASIIPMIPATHLQATMYAIAEKAADLIKSRA</sequence>
<comment type="cofactor">
    <cofactor evidence="3">
        <name>FAD</name>
        <dbReference type="ChEBI" id="CHEBI:57692"/>
    </cofactor>
</comment>
<keyword evidence="4" id="KW-0285">Flavoprotein</keyword>
<feature type="domain" description="Glucose-methanol-choline oxidoreductase N-terminal" evidence="6">
    <location>
        <begin position="99"/>
        <end position="122"/>
    </location>
</feature>
<protein>
    <submittedName>
        <fullName evidence="7">Gmc oxidoreductase</fullName>
        <ecNumber evidence="7">1.1.99.1</ecNumber>
    </submittedName>
</protein>
<evidence type="ECO:0000313" key="8">
    <source>
        <dbReference type="Proteomes" id="UP000249619"/>
    </source>
</evidence>
<gene>
    <name evidence="7" type="ORF">DDE83_005919</name>
</gene>
<keyword evidence="8" id="KW-1185">Reference proteome</keyword>
<feature type="signal peptide" evidence="5">
    <location>
        <begin position="1"/>
        <end position="18"/>
    </location>
</feature>
<dbReference type="Proteomes" id="UP000249619">
    <property type="component" value="Unassembled WGS sequence"/>
</dbReference>
<comment type="similarity">
    <text evidence="1 4">Belongs to the GMC oxidoreductase family.</text>
</comment>
<dbReference type="Gene3D" id="3.30.560.10">
    <property type="entry name" value="Glucose Oxidase, domain 3"/>
    <property type="match status" value="1"/>
</dbReference>
<dbReference type="PIRSF" id="PIRSF000137">
    <property type="entry name" value="Alcohol_oxidase"/>
    <property type="match status" value="1"/>
</dbReference>
<dbReference type="STRING" id="183478.A0A364N076"/>
<proteinExistence type="inferred from homology"/>
<dbReference type="Gene3D" id="3.50.50.60">
    <property type="entry name" value="FAD/NAD(P)-binding domain"/>
    <property type="match status" value="1"/>
</dbReference>
<dbReference type="EC" id="1.1.99.1" evidence="7"/>
<keyword evidence="5" id="KW-0732">Signal</keyword>
<evidence type="ECO:0000259" key="6">
    <source>
        <dbReference type="PROSITE" id="PS00623"/>
    </source>
</evidence>
<evidence type="ECO:0000256" key="3">
    <source>
        <dbReference type="PIRSR" id="PIRSR000137-2"/>
    </source>
</evidence>
<feature type="active site" description="Proton donor" evidence="2">
    <location>
        <position position="566"/>
    </location>
</feature>
<feature type="active site" description="Proton acceptor" evidence="2">
    <location>
        <position position="609"/>
    </location>
</feature>
<comment type="caution">
    <text evidence="7">The sequence shown here is derived from an EMBL/GenBank/DDBJ whole genome shotgun (WGS) entry which is preliminary data.</text>
</comment>
<dbReference type="GO" id="GO:0044550">
    <property type="term" value="P:secondary metabolite biosynthetic process"/>
    <property type="evidence" value="ECO:0007669"/>
    <property type="project" value="TreeGrafter"/>
</dbReference>
<dbReference type="Pfam" id="PF05199">
    <property type="entry name" value="GMC_oxred_C"/>
    <property type="match status" value="1"/>
</dbReference>
<evidence type="ECO:0000256" key="5">
    <source>
        <dbReference type="SAM" id="SignalP"/>
    </source>
</evidence>
<feature type="binding site" evidence="3">
    <location>
        <position position="101"/>
    </location>
    <ligand>
        <name>FAD</name>
        <dbReference type="ChEBI" id="CHEBI:57692"/>
    </ligand>
</feature>
<dbReference type="SUPFAM" id="SSF54373">
    <property type="entry name" value="FAD-linked reductases, C-terminal domain"/>
    <property type="match status" value="1"/>
</dbReference>
<keyword evidence="7" id="KW-0560">Oxidoreductase</keyword>
<accession>A0A364N076</accession>
<feature type="binding site" evidence="3">
    <location>
        <begin position="33"/>
        <end position="34"/>
    </location>
    <ligand>
        <name>FAD</name>
        <dbReference type="ChEBI" id="CHEBI:57692"/>
    </ligand>
</feature>
<dbReference type="PANTHER" id="PTHR11552">
    <property type="entry name" value="GLUCOSE-METHANOL-CHOLINE GMC OXIDOREDUCTASE"/>
    <property type="match status" value="1"/>
</dbReference>
<evidence type="ECO:0000313" key="7">
    <source>
        <dbReference type="EMBL" id="RAR08513.1"/>
    </source>
</evidence>
<dbReference type="InterPro" id="IPR036188">
    <property type="entry name" value="FAD/NAD-bd_sf"/>
</dbReference>
<name>A0A364N076_STELY</name>
<organism evidence="7 8">
    <name type="scientific">Stemphylium lycopersici</name>
    <name type="common">Tomato gray leaf spot disease fungus</name>
    <name type="synonym">Thyrospora lycopersici</name>
    <dbReference type="NCBI Taxonomy" id="183478"/>
    <lineage>
        <taxon>Eukaryota</taxon>
        <taxon>Fungi</taxon>
        <taxon>Dikarya</taxon>
        <taxon>Ascomycota</taxon>
        <taxon>Pezizomycotina</taxon>
        <taxon>Dothideomycetes</taxon>
        <taxon>Pleosporomycetidae</taxon>
        <taxon>Pleosporales</taxon>
        <taxon>Pleosporineae</taxon>
        <taxon>Pleosporaceae</taxon>
        <taxon>Stemphylium</taxon>
    </lineage>
</organism>
<evidence type="ECO:0000256" key="2">
    <source>
        <dbReference type="PIRSR" id="PIRSR000137-1"/>
    </source>
</evidence>
<evidence type="ECO:0000256" key="1">
    <source>
        <dbReference type="ARBA" id="ARBA00010790"/>
    </source>
</evidence>
<reference evidence="8" key="1">
    <citation type="submission" date="2018-05" db="EMBL/GenBank/DDBJ databases">
        <title>Draft genome sequence of Stemphylium lycopersici strain CIDEFI 213.</title>
        <authorList>
            <person name="Medina R."/>
            <person name="Franco M.E.E."/>
            <person name="Lucentini C.G."/>
            <person name="Saparrat M.C.N."/>
            <person name="Balatti P.A."/>
        </authorList>
    </citation>
    <scope>NUCLEOTIDE SEQUENCE [LARGE SCALE GENOMIC DNA]</scope>
    <source>
        <strain evidence="8">CIDEFI 213</strain>
    </source>
</reference>
<dbReference type="OrthoDB" id="269227at2759"/>
<evidence type="ECO:0000256" key="4">
    <source>
        <dbReference type="RuleBase" id="RU003968"/>
    </source>
</evidence>
<dbReference type="GO" id="GO:0050660">
    <property type="term" value="F:flavin adenine dinucleotide binding"/>
    <property type="evidence" value="ECO:0007669"/>
    <property type="project" value="InterPro"/>
</dbReference>
<feature type="binding site" evidence="3">
    <location>
        <position position="248"/>
    </location>
    <ligand>
        <name>FAD</name>
        <dbReference type="ChEBI" id="CHEBI:57692"/>
    </ligand>
</feature>
<dbReference type="PROSITE" id="PS00623">
    <property type="entry name" value="GMC_OXRED_1"/>
    <property type="match status" value="1"/>
</dbReference>
<dbReference type="Pfam" id="PF00732">
    <property type="entry name" value="GMC_oxred_N"/>
    <property type="match status" value="1"/>
</dbReference>
<dbReference type="GO" id="GO:0008812">
    <property type="term" value="F:choline dehydrogenase activity"/>
    <property type="evidence" value="ECO:0007669"/>
    <property type="project" value="UniProtKB-EC"/>
</dbReference>